<dbReference type="RefSeq" id="WP_211873348.1">
    <property type="nucleotide sequence ID" value="NZ_JAAEDH010000004.1"/>
</dbReference>
<feature type="domain" description="CHAT" evidence="2">
    <location>
        <begin position="721"/>
        <end position="1027"/>
    </location>
</feature>
<evidence type="ECO:0000313" key="3">
    <source>
        <dbReference type="EMBL" id="MBR0654533.1"/>
    </source>
</evidence>
<gene>
    <name evidence="3" type="ORF">GXW79_05510</name>
</gene>
<dbReference type="Gene3D" id="1.25.40.10">
    <property type="entry name" value="Tetratricopeptide repeat domain"/>
    <property type="match status" value="3"/>
</dbReference>
<feature type="signal peptide" evidence="1">
    <location>
        <begin position="1"/>
        <end position="20"/>
    </location>
</feature>
<proteinExistence type="predicted"/>
<dbReference type="InterPro" id="IPR024983">
    <property type="entry name" value="CHAT_dom"/>
</dbReference>
<dbReference type="Proteomes" id="UP001196068">
    <property type="component" value="Unassembled WGS sequence"/>
</dbReference>
<keyword evidence="4" id="KW-1185">Reference proteome</keyword>
<dbReference type="SUPFAM" id="SSF48452">
    <property type="entry name" value="TPR-like"/>
    <property type="match status" value="3"/>
</dbReference>
<evidence type="ECO:0000259" key="2">
    <source>
        <dbReference type="Pfam" id="PF12770"/>
    </source>
</evidence>
<dbReference type="Pfam" id="PF12770">
    <property type="entry name" value="CHAT"/>
    <property type="match status" value="1"/>
</dbReference>
<keyword evidence="1" id="KW-0732">Signal</keyword>
<evidence type="ECO:0000313" key="4">
    <source>
        <dbReference type="Proteomes" id="UP001196068"/>
    </source>
</evidence>
<dbReference type="EMBL" id="JAAEDH010000004">
    <property type="protein sequence ID" value="MBR0654533.1"/>
    <property type="molecule type" value="Genomic_DNA"/>
</dbReference>
<reference evidence="3" key="2">
    <citation type="journal article" date="2021" name="Syst. Appl. Microbiol.">
        <title>Roseomonas hellenica sp. nov., isolated from roots of wild-growing Alkanna tinctoria.</title>
        <authorList>
            <person name="Rat A."/>
            <person name="Naranjo H.D."/>
            <person name="Lebbe L."/>
            <person name="Cnockaert M."/>
            <person name="Krigas N."/>
            <person name="Grigoriadou K."/>
            <person name="Maloupa E."/>
            <person name="Willems A."/>
        </authorList>
    </citation>
    <scope>NUCLEOTIDE SEQUENCE</scope>
    <source>
        <strain evidence="3">LMG 28251</strain>
    </source>
</reference>
<dbReference type="InterPro" id="IPR011990">
    <property type="entry name" value="TPR-like_helical_dom_sf"/>
</dbReference>
<name>A0AAF1JXV9_9PROT</name>
<reference evidence="3" key="1">
    <citation type="submission" date="2020-01" db="EMBL/GenBank/DDBJ databases">
        <authorList>
            <person name="Rat A."/>
        </authorList>
    </citation>
    <scope>NUCLEOTIDE SEQUENCE</scope>
    <source>
        <strain evidence="3">LMG 28251</strain>
    </source>
</reference>
<feature type="chain" id="PRO_5041949912" evidence="1">
    <location>
        <begin position="21"/>
        <end position="1028"/>
    </location>
</feature>
<organism evidence="3 4">
    <name type="scientific">Plastoroseomonas arctica</name>
    <dbReference type="NCBI Taxonomy" id="1509237"/>
    <lineage>
        <taxon>Bacteria</taxon>
        <taxon>Pseudomonadati</taxon>
        <taxon>Pseudomonadota</taxon>
        <taxon>Alphaproteobacteria</taxon>
        <taxon>Acetobacterales</taxon>
        <taxon>Acetobacteraceae</taxon>
        <taxon>Plastoroseomonas</taxon>
    </lineage>
</organism>
<dbReference type="PANTHER" id="PTHR10098:SF108">
    <property type="entry name" value="TETRATRICOPEPTIDE REPEAT PROTEIN 28"/>
    <property type="match status" value="1"/>
</dbReference>
<dbReference type="AlphaFoldDB" id="A0AAF1JXV9"/>
<accession>A0AAF1JXV9</accession>
<protein>
    <submittedName>
        <fullName evidence="3">CHAT domain-containing protein</fullName>
    </submittedName>
</protein>
<sequence>MTRRALAILLLALALGGQGAAPPASSAEATLRSARALSESGRPDAALRELAAYIARPAPASLDLAVIRLEAARAGLAAGRHDAARTHIAAASRILAQLRPDPVLRARFLREFARVHERLGDMRGAEPLLREAVAGLRGRDDAAAAEAANTLGVTLTELARPEPALVALKTSLDALFDAGIAGEPVVSALVNMTNAELEAGRPEAARQTAERARQAADGDPLLAPIARLALAQVLLRESDLVAAEAVLDALAEVEAPAILRAHALHLLATSRFNRGQQPEAAEAGFRALDAYRATLGEAHPAFGRALHTLGIIHVELGAPAAARAFLSRSIAVAAAAFGADAMQAQLPAIELAALEVHSPASAAAAERRARAALAVFRAAPLLDRRPEALATVVLGRAAESRGQVDVAAGLYRRAQGIFEATRGPLTPDLGFSLVRLGRMLTRAGRYTEAAPPLDRSIALYERVGSAGTVRLVEALTARAELRALSGDRRGALDQIRHAQALLSDRVASGEAMSGAGEAQQRNARALFAAQAMLLHSLADLDPRAMEDAFAASQSSLISRAGEALRRSSLRLMAGSGAEAALLRTLVETTEGLRQTDALVLGAAARPEGAAELRSLQALRADQLEQLRAAAATLREANPTLAEFLRPRPVRLDAVRQALAADEAVLAPLIADDRTLVWVVTRERAIAVPAAIDRDGLAALVDRVRASLDLGRPDGPPAFARDAAEALYRALIAPVEATGVLAGISHMMLVPDGALQRLPPHLLAMPGAGWLMDRYATVILPSLAAITAVRGAARQASTAPRALLGVGDPMLSRYAAGSGGNRGIPPSVRDGLSALSALPETASELHALAGLFGAEESTLLLGQDATERRVAEARPELFRTLAFATHAVMAGELPGLVEPAIILTPNNEDVPFEGLLTASDVAAIRLDADLVLLSACNTAAAEGGPYAEGLSGLARAFLQSGARRLLVSHWAVNSQAAVVLTTAFVAAQLREPSARPAAHLRDAMQTLMRAGGGIAGHPAYWAPFVIVGG</sequence>
<comment type="caution">
    <text evidence="3">The sequence shown here is derived from an EMBL/GenBank/DDBJ whole genome shotgun (WGS) entry which is preliminary data.</text>
</comment>
<evidence type="ECO:0000256" key="1">
    <source>
        <dbReference type="SAM" id="SignalP"/>
    </source>
</evidence>
<dbReference type="Pfam" id="PF13374">
    <property type="entry name" value="TPR_10"/>
    <property type="match status" value="1"/>
</dbReference>
<dbReference type="PANTHER" id="PTHR10098">
    <property type="entry name" value="RAPSYN-RELATED"/>
    <property type="match status" value="1"/>
</dbReference>